<dbReference type="PANTHER" id="PTHR21152">
    <property type="entry name" value="AMINOTRANSFERASE CLASS V"/>
    <property type="match status" value="1"/>
</dbReference>
<dbReference type="SUPFAM" id="SSF53383">
    <property type="entry name" value="PLP-dependent transferases"/>
    <property type="match status" value="1"/>
</dbReference>
<evidence type="ECO:0000313" key="4">
    <source>
        <dbReference type="Proteomes" id="UP001174909"/>
    </source>
</evidence>
<dbReference type="AlphaFoldDB" id="A0AA35SUI4"/>
<dbReference type="InterPro" id="IPR015421">
    <property type="entry name" value="PyrdxlP-dep_Trfase_major"/>
</dbReference>
<evidence type="ECO:0000256" key="1">
    <source>
        <dbReference type="ARBA" id="ARBA00001933"/>
    </source>
</evidence>
<dbReference type="GO" id="GO:0008453">
    <property type="term" value="F:alanine-glyoxylate transaminase activity"/>
    <property type="evidence" value="ECO:0007669"/>
    <property type="project" value="TreeGrafter"/>
</dbReference>
<comment type="caution">
    <text evidence="3">The sequence shown here is derived from an EMBL/GenBank/DDBJ whole genome shotgun (WGS) entry which is preliminary data.</text>
</comment>
<dbReference type="InterPro" id="IPR015424">
    <property type="entry name" value="PyrdxlP-dep_Trfase"/>
</dbReference>
<organism evidence="3 4">
    <name type="scientific">Geodia barretti</name>
    <name type="common">Barrett's horny sponge</name>
    <dbReference type="NCBI Taxonomy" id="519541"/>
    <lineage>
        <taxon>Eukaryota</taxon>
        <taxon>Metazoa</taxon>
        <taxon>Porifera</taxon>
        <taxon>Demospongiae</taxon>
        <taxon>Heteroscleromorpha</taxon>
        <taxon>Tetractinellida</taxon>
        <taxon>Astrophorina</taxon>
        <taxon>Geodiidae</taxon>
        <taxon>Geodia</taxon>
    </lineage>
</organism>
<dbReference type="Gene3D" id="3.90.1150.10">
    <property type="entry name" value="Aspartate Aminotransferase, domain 1"/>
    <property type="match status" value="1"/>
</dbReference>
<dbReference type="GO" id="GO:0004760">
    <property type="term" value="F:L-serine-pyruvate transaminase activity"/>
    <property type="evidence" value="ECO:0007669"/>
    <property type="project" value="TreeGrafter"/>
</dbReference>
<keyword evidence="4" id="KW-1185">Reference proteome</keyword>
<sequence length="127" mass="13640">MTEYNSNAMIGVPPRILLGPGPSMVNPRVLQAMMQNMIGYLDPDYVDIMDQVAELLGKVFQTEEAFTMALSGTGSSGMEAGLSSILEPGDTVVVCIYGYFGERMVDMATRVGANVVALRSDWGKPSP</sequence>
<gene>
    <name evidence="3" type="ORF">GBAR_LOCUS20395</name>
</gene>
<reference evidence="3" key="1">
    <citation type="submission" date="2023-03" db="EMBL/GenBank/DDBJ databases">
        <authorList>
            <person name="Steffen K."/>
            <person name="Cardenas P."/>
        </authorList>
    </citation>
    <scope>NUCLEOTIDE SEQUENCE</scope>
</reference>
<keyword evidence="3" id="KW-0808">Transferase</keyword>
<keyword evidence="3" id="KW-0032">Aminotransferase</keyword>
<evidence type="ECO:0000256" key="2">
    <source>
        <dbReference type="ARBA" id="ARBA00022898"/>
    </source>
</evidence>
<proteinExistence type="predicted"/>
<dbReference type="InterPro" id="IPR015422">
    <property type="entry name" value="PyrdxlP-dep_Trfase_small"/>
</dbReference>
<comment type="cofactor">
    <cofactor evidence="1">
        <name>pyridoxal 5'-phosphate</name>
        <dbReference type="ChEBI" id="CHEBI:597326"/>
    </cofactor>
</comment>
<dbReference type="Proteomes" id="UP001174909">
    <property type="component" value="Unassembled WGS sequence"/>
</dbReference>
<name>A0AA35SUI4_GEOBA</name>
<evidence type="ECO:0000313" key="3">
    <source>
        <dbReference type="EMBL" id="CAI8036410.1"/>
    </source>
</evidence>
<dbReference type="GO" id="GO:0019265">
    <property type="term" value="P:glycine biosynthetic process, by transamination of glyoxylate"/>
    <property type="evidence" value="ECO:0007669"/>
    <property type="project" value="TreeGrafter"/>
</dbReference>
<dbReference type="EMBL" id="CASHTH010002868">
    <property type="protein sequence ID" value="CAI8036410.1"/>
    <property type="molecule type" value="Genomic_DNA"/>
</dbReference>
<dbReference type="Gene3D" id="3.40.640.10">
    <property type="entry name" value="Type I PLP-dependent aspartate aminotransferase-like (Major domain)"/>
    <property type="match status" value="1"/>
</dbReference>
<protein>
    <submittedName>
        <fullName evidence="3">Serine--pyruvate aminotransferase</fullName>
    </submittedName>
</protein>
<keyword evidence="2" id="KW-0663">Pyridoxal phosphate</keyword>
<dbReference type="GO" id="GO:0005777">
    <property type="term" value="C:peroxisome"/>
    <property type="evidence" value="ECO:0007669"/>
    <property type="project" value="TreeGrafter"/>
</dbReference>
<dbReference type="PANTHER" id="PTHR21152:SF40">
    <property type="entry name" value="ALANINE--GLYOXYLATE AMINOTRANSFERASE"/>
    <property type="match status" value="1"/>
</dbReference>
<accession>A0AA35SUI4</accession>